<organism evidence="1 2">
    <name type="scientific">Mycobacterium tuberculosis</name>
    <dbReference type="NCBI Taxonomy" id="1773"/>
    <lineage>
        <taxon>Bacteria</taxon>
        <taxon>Bacillati</taxon>
        <taxon>Actinomycetota</taxon>
        <taxon>Actinomycetes</taxon>
        <taxon>Mycobacteriales</taxon>
        <taxon>Mycobacteriaceae</taxon>
        <taxon>Mycobacterium</taxon>
        <taxon>Mycobacterium tuberculosis complex</taxon>
    </lineage>
</organism>
<gene>
    <name evidence="1" type="ORF">ERS007688_04426</name>
</gene>
<evidence type="ECO:0000313" key="1">
    <source>
        <dbReference type="EMBL" id="CFE83299.1"/>
    </source>
</evidence>
<dbReference type="Proteomes" id="UP000046947">
    <property type="component" value="Unassembled WGS sequence"/>
</dbReference>
<name>A0A655IVS4_MYCTX</name>
<dbReference type="AlphaFoldDB" id="A0A655IVS4"/>
<evidence type="ECO:0000313" key="2">
    <source>
        <dbReference type="Proteomes" id="UP000046947"/>
    </source>
</evidence>
<proteinExistence type="predicted"/>
<protein>
    <submittedName>
        <fullName evidence="1">Uncharacterized protein</fullName>
    </submittedName>
</protein>
<sequence>MLSADNTSCWAAFLAAVSSHGVMGTSVGGSAIGASTSLALFKISC</sequence>
<dbReference type="EMBL" id="CFOH01001321">
    <property type="protein sequence ID" value="CFE83299.1"/>
    <property type="molecule type" value="Genomic_DNA"/>
</dbReference>
<accession>A0A655IVS4</accession>
<reference evidence="1 2" key="1">
    <citation type="submission" date="2015-03" db="EMBL/GenBank/DDBJ databases">
        <authorList>
            <consortium name="Pathogen Informatics"/>
        </authorList>
    </citation>
    <scope>NUCLEOTIDE SEQUENCE [LARGE SCALE GENOMIC DNA]</scope>
    <source>
        <strain evidence="1 2">H09601792</strain>
    </source>
</reference>